<reference evidence="1 2" key="1">
    <citation type="submission" date="2023-10" db="EMBL/GenBank/DDBJ databases">
        <title>Genomes of two closely related lineages of the louse Polyplax serrata with different host specificities.</title>
        <authorList>
            <person name="Martinu J."/>
            <person name="Tarabai H."/>
            <person name="Stefka J."/>
            <person name="Hypsa V."/>
        </authorList>
    </citation>
    <scope>NUCLEOTIDE SEQUENCE [LARGE SCALE GENOMIC DNA]</scope>
    <source>
        <strain evidence="1">HR10_N</strain>
    </source>
</reference>
<name>A0AAN8PLZ3_POLSC</name>
<sequence length="91" mass="10259">MLTLSNQSRENAVGDWGRNSFVVIENVSFNPFVSTRNCLINYVFTEEPNDFGSIWAKRKFSIGERTQGGVAAEKLDLSCTTTPRKIAIVWK</sequence>
<accession>A0AAN8PLZ3</accession>
<protein>
    <submittedName>
        <fullName evidence="1">Uncharacterized protein</fullName>
    </submittedName>
</protein>
<evidence type="ECO:0000313" key="2">
    <source>
        <dbReference type="Proteomes" id="UP001372834"/>
    </source>
</evidence>
<dbReference type="Proteomes" id="UP001372834">
    <property type="component" value="Unassembled WGS sequence"/>
</dbReference>
<dbReference type="AlphaFoldDB" id="A0AAN8PLZ3"/>
<dbReference type="EMBL" id="JAWJWE010000003">
    <property type="protein sequence ID" value="KAK6638963.1"/>
    <property type="molecule type" value="Genomic_DNA"/>
</dbReference>
<gene>
    <name evidence="1" type="ORF">RUM43_007233</name>
</gene>
<organism evidence="1 2">
    <name type="scientific">Polyplax serrata</name>
    <name type="common">Common mouse louse</name>
    <dbReference type="NCBI Taxonomy" id="468196"/>
    <lineage>
        <taxon>Eukaryota</taxon>
        <taxon>Metazoa</taxon>
        <taxon>Ecdysozoa</taxon>
        <taxon>Arthropoda</taxon>
        <taxon>Hexapoda</taxon>
        <taxon>Insecta</taxon>
        <taxon>Pterygota</taxon>
        <taxon>Neoptera</taxon>
        <taxon>Paraneoptera</taxon>
        <taxon>Psocodea</taxon>
        <taxon>Troctomorpha</taxon>
        <taxon>Phthiraptera</taxon>
        <taxon>Anoplura</taxon>
        <taxon>Polyplacidae</taxon>
        <taxon>Polyplax</taxon>
    </lineage>
</organism>
<evidence type="ECO:0000313" key="1">
    <source>
        <dbReference type="EMBL" id="KAK6638963.1"/>
    </source>
</evidence>
<proteinExistence type="predicted"/>
<comment type="caution">
    <text evidence="1">The sequence shown here is derived from an EMBL/GenBank/DDBJ whole genome shotgun (WGS) entry which is preliminary data.</text>
</comment>